<comment type="caution">
    <text evidence="7">The sequence shown here is derived from an EMBL/GenBank/DDBJ whole genome shotgun (WGS) entry which is preliminary data.</text>
</comment>
<keyword evidence="8" id="KW-1185">Reference proteome</keyword>
<feature type="transmembrane region" description="Helical" evidence="6">
    <location>
        <begin position="265"/>
        <end position="285"/>
    </location>
</feature>
<reference evidence="7 8" key="1">
    <citation type="submission" date="2018-11" db="EMBL/GenBank/DDBJ databases">
        <title>Genomes From Bacteria Associated with the Canine Oral Cavity: a Test Case for Automated Genome-Based Taxonomic Assignment.</title>
        <authorList>
            <person name="Coil D.A."/>
            <person name="Jospin G."/>
            <person name="Darling A.E."/>
            <person name="Wallis C."/>
            <person name="Davis I.J."/>
            <person name="Harris S."/>
            <person name="Eisen J.A."/>
            <person name="Holcombe L.J."/>
            <person name="O'Flynn C."/>
        </authorList>
    </citation>
    <scope>NUCLEOTIDE SEQUENCE [LARGE SCALE GENOMIC DNA]</scope>
    <source>
        <strain evidence="7 8">OH770</strain>
    </source>
</reference>
<dbReference type="AlphaFoldDB" id="A0A3P1SC82"/>
<organism evidence="7 8">
    <name type="scientific">Schaalia canis</name>
    <dbReference type="NCBI Taxonomy" id="100469"/>
    <lineage>
        <taxon>Bacteria</taxon>
        <taxon>Bacillati</taxon>
        <taxon>Actinomycetota</taxon>
        <taxon>Actinomycetes</taxon>
        <taxon>Actinomycetales</taxon>
        <taxon>Actinomycetaceae</taxon>
        <taxon>Schaalia</taxon>
    </lineage>
</organism>
<feature type="transmembrane region" description="Helical" evidence="6">
    <location>
        <begin position="7"/>
        <end position="26"/>
    </location>
</feature>
<evidence type="ECO:0000256" key="1">
    <source>
        <dbReference type="ARBA" id="ARBA00004651"/>
    </source>
</evidence>
<feature type="transmembrane region" description="Helical" evidence="6">
    <location>
        <begin position="46"/>
        <end position="68"/>
    </location>
</feature>
<accession>A0A3P1SC82</accession>
<dbReference type="OrthoDB" id="45037at2"/>
<evidence type="ECO:0000256" key="5">
    <source>
        <dbReference type="ARBA" id="ARBA00023136"/>
    </source>
</evidence>
<evidence type="ECO:0000256" key="6">
    <source>
        <dbReference type="SAM" id="Phobius"/>
    </source>
</evidence>
<protein>
    <submittedName>
        <fullName evidence="7">ABC transporter permease</fullName>
    </submittedName>
</protein>
<feature type="transmembrane region" description="Helical" evidence="6">
    <location>
        <begin position="89"/>
        <end position="109"/>
    </location>
</feature>
<dbReference type="CDD" id="cd06580">
    <property type="entry name" value="TM_PBP1_transp_TpRbsC_like"/>
    <property type="match status" value="1"/>
</dbReference>
<keyword evidence="2" id="KW-1003">Cell membrane</keyword>
<dbReference type="InterPro" id="IPR001851">
    <property type="entry name" value="ABC_transp_permease"/>
</dbReference>
<evidence type="ECO:0000313" key="8">
    <source>
        <dbReference type="Proteomes" id="UP000280444"/>
    </source>
</evidence>
<dbReference type="PANTHER" id="PTHR47089:SF1">
    <property type="entry name" value="GUANOSINE ABC TRANSPORTER PERMEASE PROTEIN NUPP"/>
    <property type="match status" value="1"/>
</dbReference>
<proteinExistence type="predicted"/>
<evidence type="ECO:0000256" key="2">
    <source>
        <dbReference type="ARBA" id="ARBA00022475"/>
    </source>
</evidence>
<dbReference type="GO" id="GO:0022857">
    <property type="term" value="F:transmembrane transporter activity"/>
    <property type="evidence" value="ECO:0007669"/>
    <property type="project" value="InterPro"/>
</dbReference>
<evidence type="ECO:0000256" key="4">
    <source>
        <dbReference type="ARBA" id="ARBA00022989"/>
    </source>
</evidence>
<dbReference type="Proteomes" id="UP000280444">
    <property type="component" value="Unassembled WGS sequence"/>
</dbReference>
<name>A0A3P1SC82_9ACTO</name>
<dbReference type="GO" id="GO:0005886">
    <property type="term" value="C:plasma membrane"/>
    <property type="evidence" value="ECO:0007669"/>
    <property type="project" value="UniProtKB-SubCell"/>
</dbReference>
<feature type="transmembrane region" description="Helical" evidence="6">
    <location>
        <begin position="129"/>
        <end position="152"/>
    </location>
</feature>
<sequence length="385" mass="39520">MNPSVGTIAGAIALALVIGALIVAIFDPEVQRTVGYLFARPSDFFAAFGSAFGGFFTSLFRGAIFDWTQSSFAAAIKPITDTMLRATPLIIAGLAIAVSFTAGLFNIGVQGQLMMGAVLGGFIGFNFQLPYGLHLIVAILGAIVGGAIWGFIPGFLKAKLGANEVIVTIMLNSVAVYLLQYILTTQLFTGPGGYPGKSQKVAETAQLPLLLGSGFRLHAGFLLALVAAVFVWWILKRSTFGFELRAAGANPAAARTAGINVPRTLMLTLVLSGALAGLAGTAPVLGTEKFISGDVAASYGFDAITVALLGKSSPLGVVLAGLLFGGLNAGSAIMQSSNIPVDIVQITQAVIVLLIAASEAIRLRRAQKAANASSASAVKKEGAGA</sequence>
<dbReference type="PANTHER" id="PTHR47089">
    <property type="entry name" value="ABC TRANSPORTER, PERMEASE PROTEIN"/>
    <property type="match status" value="1"/>
</dbReference>
<keyword evidence="5 6" id="KW-0472">Membrane</keyword>
<dbReference type="EMBL" id="RQZF01000012">
    <property type="protein sequence ID" value="RRC94664.1"/>
    <property type="molecule type" value="Genomic_DNA"/>
</dbReference>
<dbReference type="Pfam" id="PF02653">
    <property type="entry name" value="BPD_transp_2"/>
    <property type="match status" value="1"/>
</dbReference>
<gene>
    <name evidence="7" type="ORF">EII11_09470</name>
</gene>
<keyword evidence="4 6" id="KW-1133">Transmembrane helix</keyword>
<evidence type="ECO:0000313" key="7">
    <source>
        <dbReference type="EMBL" id="RRC94664.1"/>
    </source>
</evidence>
<evidence type="ECO:0000256" key="3">
    <source>
        <dbReference type="ARBA" id="ARBA00022692"/>
    </source>
</evidence>
<feature type="transmembrane region" description="Helical" evidence="6">
    <location>
        <begin position="164"/>
        <end position="183"/>
    </location>
</feature>
<comment type="subcellular location">
    <subcellularLocation>
        <location evidence="1">Cell membrane</location>
        <topology evidence="1">Multi-pass membrane protein</topology>
    </subcellularLocation>
</comment>
<keyword evidence="3 6" id="KW-0812">Transmembrane</keyword>
<feature type="transmembrane region" description="Helical" evidence="6">
    <location>
        <begin position="217"/>
        <end position="235"/>
    </location>
</feature>